<sequence>MGRRCGLTALTPRGRQVASIARGISKGQRGIPIQRKARLSSQRIPSADQLGGGLAPLGFEGPGGLHVDDVTRPEFIDQWGTANVMNEFVATRSFNDPDRGVFAAPPM</sequence>
<protein>
    <submittedName>
        <fullName evidence="1">Uncharacterized protein</fullName>
    </submittedName>
</protein>
<proteinExistence type="predicted"/>
<evidence type="ECO:0000313" key="1">
    <source>
        <dbReference type="EMBL" id="GGN64066.1"/>
    </source>
</evidence>
<dbReference type="AlphaFoldDB" id="A0A917Y3S9"/>
<dbReference type="EMBL" id="BMMM01000005">
    <property type="protein sequence ID" value="GGN64066.1"/>
    <property type="molecule type" value="Genomic_DNA"/>
</dbReference>
<organism evidence="1 2">
    <name type="scientific">Streptomyces albiflavescens</name>
    <dbReference type="NCBI Taxonomy" id="1623582"/>
    <lineage>
        <taxon>Bacteria</taxon>
        <taxon>Bacillati</taxon>
        <taxon>Actinomycetota</taxon>
        <taxon>Actinomycetes</taxon>
        <taxon>Kitasatosporales</taxon>
        <taxon>Streptomycetaceae</taxon>
        <taxon>Streptomyces</taxon>
    </lineage>
</organism>
<name>A0A917Y3S9_9ACTN</name>
<keyword evidence="2" id="KW-1185">Reference proteome</keyword>
<evidence type="ECO:0000313" key="2">
    <source>
        <dbReference type="Proteomes" id="UP000600365"/>
    </source>
</evidence>
<accession>A0A917Y3S9</accession>
<gene>
    <name evidence="1" type="ORF">GCM10011579_033080</name>
</gene>
<dbReference type="Proteomes" id="UP000600365">
    <property type="component" value="Unassembled WGS sequence"/>
</dbReference>
<comment type="caution">
    <text evidence="1">The sequence shown here is derived from an EMBL/GenBank/DDBJ whole genome shotgun (WGS) entry which is preliminary data.</text>
</comment>
<reference evidence="1 2" key="1">
    <citation type="journal article" date="2014" name="Int. J. Syst. Evol. Microbiol.">
        <title>Complete genome sequence of Corynebacterium casei LMG S-19264T (=DSM 44701T), isolated from a smear-ripened cheese.</title>
        <authorList>
            <consortium name="US DOE Joint Genome Institute (JGI-PGF)"/>
            <person name="Walter F."/>
            <person name="Albersmeier A."/>
            <person name="Kalinowski J."/>
            <person name="Ruckert C."/>
        </authorList>
    </citation>
    <scope>NUCLEOTIDE SEQUENCE [LARGE SCALE GENOMIC DNA]</scope>
    <source>
        <strain evidence="1 2">CGMCC 4.7111</strain>
    </source>
</reference>